<dbReference type="RefSeq" id="WP_280833297.1">
    <property type="nucleotide sequence ID" value="NZ_JARXVE010000005.1"/>
</dbReference>
<feature type="domain" description="ABC transporter" evidence="5">
    <location>
        <begin position="4"/>
        <end position="239"/>
    </location>
</feature>
<evidence type="ECO:0000259" key="5">
    <source>
        <dbReference type="PROSITE" id="PS50893"/>
    </source>
</evidence>
<keyword evidence="2" id="KW-0677">Repeat</keyword>
<evidence type="ECO:0000256" key="1">
    <source>
        <dbReference type="ARBA" id="ARBA00022448"/>
    </source>
</evidence>
<organism evidence="6 7">
    <name type="scientific">Mycolicibacterium frederiksbergense</name>
    <dbReference type="NCBI Taxonomy" id="117567"/>
    <lineage>
        <taxon>Bacteria</taxon>
        <taxon>Bacillati</taxon>
        <taxon>Actinomycetota</taxon>
        <taxon>Actinomycetes</taxon>
        <taxon>Mycobacteriales</taxon>
        <taxon>Mycobacteriaceae</taxon>
        <taxon>Mycolicibacterium</taxon>
    </lineage>
</organism>
<dbReference type="PANTHER" id="PTHR43790:SF9">
    <property type="entry name" value="GALACTOFURANOSE TRANSPORTER ATP-BINDING PROTEIN YTFR"/>
    <property type="match status" value="1"/>
</dbReference>
<keyword evidence="1" id="KW-0813">Transport</keyword>
<dbReference type="Proteomes" id="UP001160130">
    <property type="component" value="Unassembled WGS sequence"/>
</dbReference>
<dbReference type="GO" id="GO:0005524">
    <property type="term" value="F:ATP binding"/>
    <property type="evidence" value="ECO:0007669"/>
    <property type="project" value="UniProtKB-KW"/>
</dbReference>
<dbReference type="Pfam" id="PF00005">
    <property type="entry name" value="ABC_tran"/>
    <property type="match status" value="2"/>
</dbReference>
<accession>A0ABT6L146</accession>
<dbReference type="InterPro" id="IPR017871">
    <property type="entry name" value="ABC_transporter-like_CS"/>
</dbReference>
<dbReference type="EMBL" id="JARXVE010000005">
    <property type="protein sequence ID" value="MDH6196674.1"/>
    <property type="molecule type" value="Genomic_DNA"/>
</dbReference>
<gene>
    <name evidence="6" type="ORF">M2272_003327</name>
</gene>
<dbReference type="InterPro" id="IPR050107">
    <property type="entry name" value="ABC_carbohydrate_import_ATPase"/>
</dbReference>
<name>A0ABT6L146_9MYCO</name>
<dbReference type="InterPro" id="IPR027417">
    <property type="entry name" value="P-loop_NTPase"/>
</dbReference>
<evidence type="ECO:0000256" key="3">
    <source>
        <dbReference type="ARBA" id="ARBA00022741"/>
    </source>
</evidence>
<protein>
    <submittedName>
        <fullName evidence="6">Ribose transport system ATP-binding protein</fullName>
    </submittedName>
</protein>
<dbReference type="SMART" id="SM00382">
    <property type="entry name" value="AAA"/>
    <property type="match status" value="1"/>
</dbReference>
<keyword evidence="4 6" id="KW-0067">ATP-binding</keyword>
<keyword evidence="7" id="KW-1185">Reference proteome</keyword>
<dbReference type="PROSITE" id="PS50893">
    <property type="entry name" value="ABC_TRANSPORTER_2"/>
    <property type="match status" value="2"/>
</dbReference>
<evidence type="ECO:0000256" key="4">
    <source>
        <dbReference type="ARBA" id="ARBA00022840"/>
    </source>
</evidence>
<proteinExistence type="predicted"/>
<evidence type="ECO:0000313" key="6">
    <source>
        <dbReference type="EMBL" id="MDH6196674.1"/>
    </source>
</evidence>
<dbReference type="InterPro" id="IPR003439">
    <property type="entry name" value="ABC_transporter-like_ATP-bd"/>
</dbReference>
<evidence type="ECO:0000313" key="7">
    <source>
        <dbReference type="Proteomes" id="UP001160130"/>
    </source>
</evidence>
<dbReference type="PANTHER" id="PTHR43790">
    <property type="entry name" value="CARBOHYDRATE TRANSPORT ATP-BINDING PROTEIN MG119-RELATED"/>
    <property type="match status" value="1"/>
</dbReference>
<dbReference type="PROSITE" id="PS00211">
    <property type="entry name" value="ABC_TRANSPORTER_1"/>
    <property type="match status" value="1"/>
</dbReference>
<dbReference type="CDD" id="cd03215">
    <property type="entry name" value="ABC_Carb_Monos_II"/>
    <property type="match status" value="1"/>
</dbReference>
<keyword evidence="3" id="KW-0547">Nucleotide-binding</keyword>
<feature type="domain" description="ABC transporter" evidence="5">
    <location>
        <begin position="247"/>
        <end position="487"/>
    </location>
</feature>
<reference evidence="6 7" key="1">
    <citation type="submission" date="2023-04" db="EMBL/GenBank/DDBJ databases">
        <title>Forest soil microbial communities from Buena Vista Peninsula, Colon Province, Panama.</title>
        <authorList>
            <person name="Bouskill N."/>
        </authorList>
    </citation>
    <scope>NUCLEOTIDE SEQUENCE [LARGE SCALE GENOMIC DNA]</scope>
    <source>
        <strain evidence="6 7">AC80</strain>
    </source>
</reference>
<comment type="caution">
    <text evidence="6">The sequence shown here is derived from an EMBL/GenBank/DDBJ whole genome shotgun (WGS) entry which is preliminary data.</text>
</comment>
<dbReference type="InterPro" id="IPR003593">
    <property type="entry name" value="AAA+_ATPase"/>
</dbReference>
<evidence type="ECO:0000256" key="2">
    <source>
        <dbReference type="ARBA" id="ARBA00022737"/>
    </source>
</evidence>
<dbReference type="SUPFAM" id="SSF52540">
    <property type="entry name" value="P-loop containing nucleoside triphosphate hydrolases"/>
    <property type="match status" value="2"/>
</dbReference>
<sequence>MAHSEIRDVSKNFGATAALAGVSMTVQAGEVHGLLGENGAGKSTLMKVLSGMVTPDSGEVTIGGRVLRLGSPRASREIGLAMAYQELSAPPNITVATKLCLPDLPTRFGFAVSQRELVARARARLQDWEAEHLDPRALISELSLAARQEVEIVAALASSPSLLVLDEPTAALPDPSWLFRQLKRITADGASVIYISHKLNEIKEICDTGTVLRNGRAVAEFTRGEFSEDELVELMIGRSFNHAFPAKPTENAAGAVVLDVTDLAVGTKLNGVSLQVRAGEIVGVAGLEGQGQRELFYALAGEQKPHRGTVRVTGDAAGDTDFALVPEERKTEALFLQMGADFNLTLPLIKRFSMASLLSRRREKRLGDTLATSVNLPHPMLKRQIADLSGGNQQKVVFGRAIAQSPRCLLLFDPTRGVDAATKLEIYKMTRDFAAKGHAVLLYSTEIPELVGLCDRVCSLYNGQIVAEHAADQLDEAAVMHSILGRSPEAVR</sequence>
<dbReference type="CDD" id="cd03216">
    <property type="entry name" value="ABC_Carb_Monos_I"/>
    <property type="match status" value="1"/>
</dbReference>
<dbReference type="Gene3D" id="3.40.50.300">
    <property type="entry name" value="P-loop containing nucleotide triphosphate hydrolases"/>
    <property type="match status" value="2"/>
</dbReference>